<evidence type="ECO:0000313" key="2">
    <source>
        <dbReference type="EMBL" id="CAH3194974.1"/>
    </source>
</evidence>
<name>A0ABN8STU0_9CNID</name>
<dbReference type="PANTHER" id="PTHR11733">
    <property type="entry name" value="ZINC METALLOPROTEASE FAMILY M13 NEPRILYSIN-RELATED"/>
    <property type="match status" value="1"/>
</dbReference>
<dbReference type="Gene3D" id="1.10.1380.10">
    <property type="entry name" value="Neutral endopeptidase , domain2"/>
    <property type="match status" value="1"/>
</dbReference>
<dbReference type="PANTHER" id="PTHR11733:SF241">
    <property type="entry name" value="GH26575P-RELATED"/>
    <property type="match status" value="1"/>
</dbReference>
<dbReference type="Proteomes" id="UP001159427">
    <property type="component" value="Unassembled WGS sequence"/>
</dbReference>
<evidence type="ECO:0000259" key="1">
    <source>
        <dbReference type="Pfam" id="PF05649"/>
    </source>
</evidence>
<accession>A0ABN8STU0</accession>
<dbReference type="InterPro" id="IPR000718">
    <property type="entry name" value="Peptidase_M13"/>
</dbReference>
<protein>
    <recommendedName>
        <fullName evidence="1">Peptidase M13 N-terminal domain-containing protein</fullName>
    </recommendedName>
</protein>
<dbReference type="InterPro" id="IPR042089">
    <property type="entry name" value="Peptidase_M13_dom_2"/>
</dbReference>
<gene>
    <name evidence="2" type="ORF">PEVE_00029143</name>
</gene>
<comment type="caution">
    <text evidence="2">The sequence shown here is derived from an EMBL/GenBank/DDBJ whole genome shotgun (WGS) entry which is preliminary data.</text>
</comment>
<dbReference type="Pfam" id="PF05649">
    <property type="entry name" value="Peptidase_M13_N"/>
    <property type="match status" value="1"/>
</dbReference>
<dbReference type="PROSITE" id="PS51885">
    <property type="entry name" value="NEPRILYSIN"/>
    <property type="match status" value="1"/>
</dbReference>
<sequence length="168" mass="18812">MKFLKGGVRGGAIAVPNPRDTHISNQLDKSVDPCNDFYSYTCGGFFKSHKLGANESQVTSFTIVENDNFKVLRSALQNSSLRYPQSLSIKKAIKIYNSCLNTTAINNRGKEPLVNLIEKYGGWAVNNMNRSNISTEELMGRVLRELNVQTLLKVEVVIDLYDSNKHIL</sequence>
<keyword evidence="3" id="KW-1185">Reference proteome</keyword>
<evidence type="ECO:0000313" key="3">
    <source>
        <dbReference type="Proteomes" id="UP001159427"/>
    </source>
</evidence>
<dbReference type="EMBL" id="CALNXI010004055">
    <property type="protein sequence ID" value="CAH3194974.1"/>
    <property type="molecule type" value="Genomic_DNA"/>
</dbReference>
<dbReference type="InterPro" id="IPR024079">
    <property type="entry name" value="MetalloPept_cat_dom_sf"/>
</dbReference>
<dbReference type="InterPro" id="IPR008753">
    <property type="entry name" value="Peptidase_M13_N"/>
</dbReference>
<dbReference type="Gene3D" id="3.40.390.10">
    <property type="entry name" value="Collagenase (Catalytic Domain)"/>
    <property type="match status" value="1"/>
</dbReference>
<reference evidence="2 3" key="1">
    <citation type="submission" date="2022-05" db="EMBL/GenBank/DDBJ databases">
        <authorList>
            <consortium name="Genoscope - CEA"/>
            <person name="William W."/>
        </authorList>
    </citation>
    <scope>NUCLEOTIDE SEQUENCE [LARGE SCALE GENOMIC DNA]</scope>
</reference>
<feature type="non-terminal residue" evidence="2">
    <location>
        <position position="168"/>
    </location>
</feature>
<organism evidence="2 3">
    <name type="scientific">Porites evermanni</name>
    <dbReference type="NCBI Taxonomy" id="104178"/>
    <lineage>
        <taxon>Eukaryota</taxon>
        <taxon>Metazoa</taxon>
        <taxon>Cnidaria</taxon>
        <taxon>Anthozoa</taxon>
        <taxon>Hexacorallia</taxon>
        <taxon>Scleractinia</taxon>
        <taxon>Fungiina</taxon>
        <taxon>Poritidae</taxon>
        <taxon>Porites</taxon>
    </lineage>
</organism>
<dbReference type="SUPFAM" id="SSF55486">
    <property type="entry name" value="Metalloproteases ('zincins'), catalytic domain"/>
    <property type="match status" value="1"/>
</dbReference>
<feature type="domain" description="Peptidase M13 N-terminal" evidence="1">
    <location>
        <begin position="33"/>
        <end position="168"/>
    </location>
</feature>
<proteinExistence type="predicted"/>